<dbReference type="InterPro" id="IPR036291">
    <property type="entry name" value="NAD(P)-bd_dom_sf"/>
</dbReference>
<organism evidence="1 2">
    <name type="scientific">Streptomyces mangrovisoli</name>
    <dbReference type="NCBI Taxonomy" id="1428628"/>
    <lineage>
        <taxon>Bacteria</taxon>
        <taxon>Bacillati</taxon>
        <taxon>Actinomycetota</taxon>
        <taxon>Actinomycetes</taxon>
        <taxon>Kitasatosporales</taxon>
        <taxon>Streptomycetaceae</taxon>
        <taxon>Streptomyces</taxon>
    </lineage>
</organism>
<protein>
    <recommendedName>
        <fullName evidence="3">RmlD-like substrate binding domain-containing protein</fullName>
    </recommendedName>
</protein>
<reference evidence="1" key="1">
    <citation type="submission" date="2016-10" db="EMBL/GenBank/DDBJ databases">
        <title>Genome sequence of Streptomyces mangrovisoli MUSC 149.</title>
        <authorList>
            <person name="Lee L.-H."/>
            <person name="Ser H.-L."/>
        </authorList>
    </citation>
    <scope>NUCLEOTIDE SEQUENCE [LARGE SCALE GENOMIC DNA]</scope>
    <source>
        <strain evidence="1">MUSC 149</strain>
    </source>
</reference>
<dbReference type="RefSeq" id="WP_052742892.1">
    <property type="nucleotide sequence ID" value="NZ_LAVA02000016.1"/>
</dbReference>
<comment type="caution">
    <text evidence="1">The sequence shown here is derived from an EMBL/GenBank/DDBJ whole genome shotgun (WGS) entry which is preliminary data.</text>
</comment>
<proteinExistence type="predicted"/>
<evidence type="ECO:0000313" key="1">
    <source>
        <dbReference type="EMBL" id="OIJ68442.1"/>
    </source>
</evidence>
<dbReference type="SUPFAM" id="SSF51735">
    <property type="entry name" value="NAD(P)-binding Rossmann-fold domains"/>
    <property type="match status" value="1"/>
</dbReference>
<dbReference type="Proteomes" id="UP000034196">
    <property type="component" value="Unassembled WGS sequence"/>
</dbReference>
<dbReference type="STRING" id="1428628.WN71_008475"/>
<evidence type="ECO:0000313" key="2">
    <source>
        <dbReference type="Proteomes" id="UP000034196"/>
    </source>
</evidence>
<accession>A0A1J4P2L4</accession>
<dbReference type="AlphaFoldDB" id="A0A1J4P2L4"/>
<name>A0A1J4P2L4_9ACTN</name>
<dbReference type="EMBL" id="LAVA02000016">
    <property type="protein sequence ID" value="OIJ68442.1"/>
    <property type="molecule type" value="Genomic_DNA"/>
</dbReference>
<gene>
    <name evidence="1" type="ORF">WN71_008475</name>
</gene>
<evidence type="ECO:0008006" key="3">
    <source>
        <dbReference type="Google" id="ProtNLM"/>
    </source>
</evidence>
<dbReference type="Gene3D" id="3.40.50.720">
    <property type="entry name" value="NAD(P)-binding Rossmann-like Domain"/>
    <property type="match status" value="1"/>
</dbReference>
<dbReference type="Gene3D" id="3.90.25.10">
    <property type="entry name" value="UDP-galactose 4-epimerase, domain 1"/>
    <property type="match status" value="1"/>
</dbReference>
<sequence length="108" mass="11827">MVVLMHVEDLAAAMWEIVLSDAAGVFHLAGPDAVSRYDLGVLIARRQGLGSARLPAGRRADTALPGPLDVRLDSRATQQRLRVRIRGAREFLHGDGLMIEEPFQSPRT</sequence>
<keyword evidence="2" id="KW-1185">Reference proteome</keyword>